<proteinExistence type="predicted"/>
<organism evidence="1 2">
    <name type="scientific">Meloidogyne javanica</name>
    <name type="common">Root-knot nematode worm</name>
    <dbReference type="NCBI Taxonomy" id="6303"/>
    <lineage>
        <taxon>Eukaryota</taxon>
        <taxon>Metazoa</taxon>
        <taxon>Ecdysozoa</taxon>
        <taxon>Nematoda</taxon>
        <taxon>Chromadorea</taxon>
        <taxon>Rhabditida</taxon>
        <taxon>Tylenchina</taxon>
        <taxon>Tylenchomorpha</taxon>
        <taxon>Tylenchoidea</taxon>
        <taxon>Meloidogynidae</taxon>
        <taxon>Meloidogyninae</taxon>
        <taxon>Meloidogyne</taxon>
        <taxon>Meloidogyne incognita group</taxon>
    </lineage>
</organism>
<protein>
    <submittedName>
        <fullName evidence="2">BTB domain-containing protein</fullName>
    </submittedName>
</protein>
<accession>A0A915LUJ4</accession>
<evidence type="ECO:0000313" key="2">
    <source>
        <dbReference type="WBParaSite" id="scaffold1954_cov231.g3939"/>
    </source>
</evidence>
<dbReference type="Proteomes" id="UP000887561">
    <property type="component" value="Unplaced"/>
</dbReference>
<dbReference type="AlphaFoldDB" id="A0A915LUJ4"/>
<keyword evidence="1" id="KW-1185">Reference proteome</keyword>
<dbReference type="WBParaSite" id="scaffold1954_cov231.g3939">
    <property type="protein sequence ID" value="scaffold1954_cov231.g3939"/>
    <property type="gene ID" value="scaffold1954_cov231.g3939"/>
</dbReference>
<sequence length="155" mass="17986">MRYINENYRGMPLFKDGDLEVCATKYDQEPFAWVHLALLSGANPVKEFLRIPFTDIFADFCKTCGFLKLRTTFALSDDGTLLNNRIVLKDHDITKEQFLELLYQIYRTGRPISSNLENLSIAATKLDCEFILWKLCRFMAGNSDELNFIEKVKKL</sequence>
<reference evidence="2" key="1">
    <citation type="submission" date="2022-11" db="UniProtKB">
        <authorList>
            <consortium name="WormBaseParasite"/>
        </authorList>
    </citation>
    <scope>IDENTIFICATION</scope>
</reference>
<evidence type="ECO:0000313" key="1">
    <source>
        <dbReference type="Proteomes" id="UP000887561"/>
    </source>
</evidence>
<name>A0A915LUJ4_MELJA</name>